<feature type="signal peptide" evidence="2">
    <location>
        <begin position="1"/>
        <end position="21"/>
    </location>
</feature>
<sequence length="393" mass="45495">MNCKTIQWVCLIWLASRPVDCEMPELFYTHNRLTSQFHHPTQPGDAPHEERKESAFPETDRITDVTLPGSEPTPSMNDFYVIAAIFNPACYKTRYDLYRRFETHMNQTGAQLVTIEAIFPAIGQDEFQVTEENNQSHIQIRSHSVYWVKESLINIAVSRLPPNAKYVAWLDADIEFVHADWVNRTKAALTDNLIVQVFETANFLGPHDEILRTDHSFGYSSVKGNQEWYAHPGYGWATTVKTFKEMGGLPDFDITGSNDLHFAFSLINSVSGAAEHWLNPAIEEYILHKSQESYNKLHHLRKDTGKSIVGFVPGMRINHLWHGSWKDRQYVARWGILNRNMFNFTADLIRGDDGLLRFVNNTKSKQLQTEIMRFAFIYLFYKYVFMRLEGSDQ</sequence>
<keyword evidence="2" id="KW-0732">Signal</keyword>
<dbReference type="AlphaFoldDB" id="A0A226E9E1"/>
<evidence type="ECO:0000313" key="4">
    <source>
        <dbReference type="Proteomes" id="UP000198287"/>
    </source>
</evidence>
<dbReference type="EMBL" id="LNIX01000005">
    <property type="protein sequence ID" value="OXA54175.1"/>
    <property type="molecule type" value="Genomic_DNA"/>
</dbReference>
<protein>
    <submittedName>
        <fullName evidence="3">Uncharacterized protein</fullName>
    </submittedName>
</protein>
<name>A0A226E9E1_FOLCA</name>
<comment type="caution">
    <text evidence="3">The sequence shown here is derived from an EMBL/GenBank/DDBJ whole genome shotgun (WGS) entry which is preliminary data.</text>
</comment>
<accession>A0A226E9E1</accession>
<reference evidence="3 4" key="1">
    <citation type="submission" date="2015-12" db="EMBL/GenBank/DDBJ databases">
        <title>The genome of Folsomia candida.</title>
        <authorList>
            <person name="Faddeeva A."/>
            <person name="Derks M.F."/>
            <person name="Anvar Y."/>
            <person name="Smit S."/>
            <person name="Van Straalen N."/>
            <person name="Roelofs D."/>
        </authorList>
    </citation>
    <scope>NUCLEOTIDE SEQUENCE [LARGE SCALE GENOMIC DNA]</scope>
    <source>
        <strain evidence="3 4">VU population</strain>
        <tissue evidence="3">Whole body</tissue>
    </source>
</reference>
<feature type="region of interest" description="Disordered" evidence="1">
    <location>
        <begin position="37"/>
        <end position="56"/>
    </location>
</feature>
<evidence type="ECO:0000256" key="1">
    <source>
        <dbReference type="SAM" id="MobiDB-lite"/>
    </source>
</evidence>
<dbReference type="OrthoDB" id="2151435at2759"/>
<proteinExistence type="predicted"/>
<evidence type="ECO:0000256" key="2">
    <source>
        <dbReference type="SAM" id="SignalP"/>
    </source>
</evidence>
<feature type="chain" id="PRO_5012240251" evidence="2">
    <location>
        <begin position="22"/>
        <end position="393"/>
    </location>
</feature>
<gene>
    <name evidence="3" type="ORF">Fcan01_11302</name>
</gene>
<keyword evidence="4" id="KW-1185">Reference proteome</keyword>
<evidence type="ECO:0000313" key="3">
    <source>
        <dbReference type="EMBL" id="OXA54175.1"/>
    </source>
</evidence>
<dbReference type="SUPFAM" id="SSF53448">
    <property type="entry name" value="Nucleotide-diphospho-sugar transferases"/>
    <property type="match status" value="1"/>
</dbReference>
<dbReference type="InterPro" id="IPR029044">
    <property type="entry name" value="Nucleotide-diphossugar_trans"/>
</dbReference>
<organism evidence="3 4">
    <name type="scientific">Folsomia candida</name>
    <name type="common">Springtail</name>
    <dbReference type="NCBI Taxonomy" id="158441"/>
    <lineage>
        <taxon>Eukaryota</taxon>
        <taxon>Metazoa</taxon>
        <taxon>Ecdysozoa</taxon>
        <taxon>Arthropoda</taxon>
        <taxon>Hexapoda</taxon>
        <taxon>Collembola</taxon>
        <taxon>Entomobryomorpha</taxon>
        <taxon>Isotomoidea</taxon>
        <taxon>Isotomidae</taxon>
        <taxon>Proisotominae</taxon>
        <taxon>Folsomia</taxon>
    </lineage>
</organism>
<feature type="compositionally biased region" description="Basic and acidic residues" evidence="1">
    <location>
        <begin position="46"/>
        <end position="56"/>
    </location>
</feature>
<dbReference type="Proteomes" id="UP000198287">
    <property type="component" value="Unassembled WGS sequence"/>
</dbReference>